<sequence length="740" mass="81192">MKMPRQNRELVLLLSSAAFALFSQNGTAQESSSETTELVLEEVVVTSQRRSQSLQDVPIAMSVFDSNAINRTGINDVSNLAALTPGFSGFSVSSSQPLLTVRGVGSNDFTVGNDPALGVYVDDVYIGRSAGAITSLLDVNRVEVLKGPQGSLFGRNTTAGALSIVRNTPNNERALDLSASYGEFDTAELRAMGNIPINEDIYFRTAGRYYERDGYLTNLVSGNKLGKKESIALRSALRFEGDDKNFQIDFDWERNRDDSAIYRSLVFPASGGTLPNKDEVITDLADDNRANRDIYGISAHAEIDLGDYSLKSVSAFRHYKMDYLEDTDATPLALLHFGTVEKNDSYSEEIRLSSPQDNRLIWFIGVSAFYEKISATSSVKYSEEDFCLLLAGVPCQAVIGVPGFAGSDITELNFAEAEYLNLAIFGDATYSITDRLNFTAGVRYSYDDKSADINNPAPANAVIAPAALGTTTLFLQETSGTLNLDDSYGQVQPRFALDYQLSEDIQMYASATRGYKSGGFNILVPQAGAFDPETIWSYELGIKGTLWSGRINYDLAAFHYKYDDLQVQIVQAVTTTQNAASSSGDGIEFSVRARPTQNLNLNAGLAVLDATYDTFVFSSTEDYSGNRLPRAPKVTANASVDYHIPLNDADELSFHVDWSYSSKQYLLASNRAESLQKGFSLFNAEVGFSFGDARYRVTLYGRNLTNTKYINQSQIVDDLGIAIQQYAMPRNLGVRLQATY</sequence>
<dbReference type="InterPro" id="IPR039426">
    <property type="entry name" value="TonB-dep_rcpt-like"/>
</dbReference>
<dbReference type="Pfam" id="PF07715">
    <property type="entry name" value="Plug"/>
    <property type="match status" value="1"/>
</dbReference>
<keyword evidence="8 12" id="KW-0798">TonB box</keyword>
<evidence type="ECO:0000256" key="9">
    <source>
        <dbReference type="ARBA" id="ARBA00023136"/>
    </source>
</evidence>
<dbReference type="RefSeq" id="WP_139940921.1">
    <property type="nucleotide sequence ID" value="NZ_JBHSYP010000006.1"/>
</dbReference>
<evidence type="ECO:0000313" key="17">
    <source>
        <dbReference type="Proteomes" id="UP000319148"/>
    </source>
</evidence>
<keyword evidence="7" id="KW-0406">Ion transport</keyword>
<evidence type="ECO:0000256" key="12">
    <source>
        <dbReference type="RuleBase" id="RU003357"/>
    </source>
</evidence>
<evidence type="ECO:0000256" key="8">
    <source>
        <dbReference type="ARBA" id="ARBA00023077"/>
    </source>
</evidence>
<dbReference type="InterPro" id="IPR012910">
    <property type="entry name" value="Plug_dom"/>
</dbReference>
<keyword evidence="3 11" id="KW-1134">Transmembrane beta strand</keyword>
<evidence type="ECO:0000256" key="7">
    <source>
        <dbReference type="ARBA" id="ARBA00023065"/>
    </source>
</evidence>
<keyword evidence="6" id="KW-0408">Iron</keyword>
<comment type="caution">
    <text evidence="16">The sequence shown here is derived from an EMBL/GenBank/DDBJ whole genome shotgun (WGS) entry which is preliminary data.</text>
</comment>
<dbReference type="PANTHER" id="PTHR32552:SF81">
    <property type="entry name" value="TONB-DEPENDENT OUTER MEMBRANE RECEPTOR"/>
    <property type="match status" value="1"/>
</dbReference>
<name>A0A501PHC0_9PROT</name>
<dbReference type="Gene3D" id="2.40.170.20">
    <property type="entry name" value="TonB-dependent receptor, beta-barrel domain"/>
    <property type="match status" value="1"/>
</dbReference>
<comment type="subcellular location">
    <subcellularLocation>
        <location evidence="1 11">Cell outer membrane</location>
        <topology evidence="1 11">Multi-pass membrane protein</topology>
    </subcellularLocation>
</comment>
<evidence type="ECO:0000256" key="3">
    <source>
        <dbReference type="ARBA" id="ARBA00022452"/>
    </source>
</evidence>
<feature type="signal peptide" evidence="13">
    <location>
        <begin position="1"/>
        <end position="28"/>
    </location>
</feature>
<keyword evidence="13" id="KW-0732">Signal</keyword>
<dbReference type="OrthoDB" id="7463630at2"/>
<feature type="chain" id="PRO_5021272237" evidence="13">
    <location>
        <begin position="29"/>
        <end position="740"/>
    </location>
</feature>
<reference evidence="17" key="1">
    <citation type="submission" date="2019-06" db="EMBL/GenBank/DDBJ databases">
        <title>The complete genome of Emcibacter congregatus ZYLT.</title>
        <authorList>
            <person name="Zhao Z."/>
        </authorList>
    </citation>
    <scope>NUCLEOTIDE SEQUENCE [LARGE SCALE GENOMIC DNA]</scope>
    <source>
        <strain evidence="17">MCCC 1A06723</strain>
    </source>
</reference>
<protein>
    <submittedName>
        <fullName evidence="16">TonB-dependent receptor</fullName>
    </submittedName>
</protein>
<proteinExistence type="inferred from homology"/>
<keyword evidence="5 11" id="KW-0812">Transmembrane</keyword>
<evidence type="ECO:0000256" key="13">
    <source>
        <dbReference type="SAM" id="SignalP"/>
    </source>
</evidence>
<evidence type="ECO:0000256" key="2">
    <source>
        <dbReference type="ARBA" id="ARBA00022448"/>
    </source>
</evidence>
<evidence type="ECO:0000256" key="6">
    <source>
        <dbReference type="ARBA" id="ARBA00023004"/>
    </source>
</evidence>
<evidence type="ECO:0000256" key="5">
    <source>
        <dbReference type="ARBA" id="ARBA00022692"/>
    </source>
</evidence>
<keyword evidence="10 11" id="KW-0998">Cell outer membrane</keyword>
<evidence type="ECO:0000259" key="14">
    <source>
        <dbReference type="Pfam" id="PF00593"/>
    </source>
</evidence>
<dbReference type="GO" id="GO:0006826">
    <property type="term" value="P:iron ion transport"/>
    <property type="evidence" value="ECO:0007669"/>
    <property type="project" value="UniProtKB-KW"/>
</dbReference>
<dbReference type="AlphaFoldDB" id="A0A501PHC0"/>
<dbReference type="Pfam" id="PF00593">
    <property type="entry name" value="TonB_dep_Rec_b-barrel"/>
    <property type="match status" value="1"/>
</dbReference>
<evidence type="ECO:0000256" key="10">
    <source>
        <dbReference type="ARBA" id="ARBA00023237"/>
    </source>
</evidence>
<keyword evidence="17" id="KW-1185">Reference proteome</keyword>
<comment type="similarity">
    <text evidence="11 12">Belongs to the TonB-dependent receptor family.</text>
</comment>
<evidence type="ECO:0000256" key="4">
    <source>
        <dbReference type="ARBA" id="ARBA00022496"/>
    </source>
</evidence>
<dbReference type="InterPro" id="IPR036942">
    <property type="entry name" value="Beta-barrel_TonB_sf"/>
</dbReference>
<dbReference type="EMBL" id="VFIY01000014">
    <property type="protein sequence ID" value="TPD59256.1"/>
    <property type="molecule type" value="Genomic_DNA"/>
</dbReference>
<feature type="domain" description="TonB-dependent receptor plug" evidence="15">
    <location>
        <begin position="54"/>
        <end position="161"/>
    </location>
</feature>
<gene>
    <name evidence="16" type="ORF">FIV46_10690</name>
</gene>
<keyword evidence="9 11" id="KW-0472">Membrane</keyword>
<dbReference type="InterPro" id="IPR000531">
    <property type="entry name" value="Beta-barrel_TonB"/>
</dbReference>
<evidence type="ECO:0000313" key="16">
    <source>
        <dbReference type="EMBL" id="TPD59256.1"/>
    </source>
</evidence>
<feature type="domain" description="TonB-dependent receptor-like beta-barrel" evidence="14">
    <location>
        <begin position="243"/>
        <end position="704"/>
    </location>
</feature>
<evidence type="ECO:0000256" key="11">
    <source>
        <dbReference type="PROSITE-ProRule" id="PRU01360"/>
    </source>
</evidence>
<keyword evidence="4" id="KW-0410">Iron transport</keyword>
<dbReference type="Proteomes" id="UP000319148">
    <property type="component" value="Unassembled WGS sequence"/>
</dbReference>
<keyword evidence="2 11" id="KW-0813">Transport</keyword>
<accession>A0A501PHC0</accession>
<dbReference type="GO" id="GO:0009279">
    <property type="term" value="C:cell outer membrane"/>
    <property type="evidence" value="ECO:0007669"/>
    <property type="project" value="UniProtKB-SubCell"/>
</dbReference>
<dbReference type="SUPFAM" id="SSF56935">
    <property type="entry name" value="Porins"/>
    <property type="match status" value="1"/>
</dbReference>
<dbReference type="PROSITE" id="PS52016">
    <property type="entry name" value="TONB_DEPENDENT_REC_3"/>
    <property type="match status" value="1"/>
</dbReference>
<dbReference type="PANTHER" id="PTHR32552">
    <property type="entry name" value="FERRICHROME IRON RECEPTOR-RELATED"/>
    <property type="match status" value="1"/>
</dbReference>
<evidence type="ECO:0000259" key="15">
    <source>
        <dbReference type="Pfam" id="PF07715"/>
    </source>
</evidence>
<keyword evidence="16" id="KW-0675">Receptor</keyword>
<organism evidence="16 17">
    <name type="scientific">Emcibacter nanhaiensis</name>
    <dbReference type="NCBI Taxonomy" id="1505037"/>
    <lineage>
        <taxon>Bacteria</taxon>
        <taxon>Pseudomonadati</taxon>
        <taxon>Pseudomonadota</taxon>
        <taxon>Alphaproteobacteria</taxon>
        <taxon>Emcibacterales</taxon>
        <taxon>Emcibacteraceae</taxon>
        <taxon>Emcibacter</taxon>
    </lineage>
</organism>
<evidence type="ECO:0000256" key="1">
    <source>
        <dbReference type="ARBA" id="ARBA00004571"/>
    </source>
</evidence>